<dbReference type="Gene3D" id="3.30.470.20">
    <property type="entry name" value="ATP-grasp fold, B domain"/>
    <property type="match status" value="1"/>
</dbReference>
<evidence type="ECO:0000313" key="24">
    <source>
        <dbReference type="EMBL" id="OEU11692.1"/>
    </source>
</evidence>
<dbReference type="KEGG" id="fcy:FRACYDRAFT_136622"/>
<dbReference type="InterPro" id="IPR041265">
    <property type="entry name" value="PCC_BT"/>
</dbReference>
<keyword evidence="14" id="KW-0464">Manganese</keyword>
<dbReference type="InterPro" id="IPR011761">
    <property type="entry name" value="ATP-grasp"/>
</dbReference>
<dbReference type="PROSITE" id="PS00867">
    <property type="entry name" value="CPSASE_2"/>
    <property type="match status" value="1"/>
</dbReference>
<evidence type="ECO:0000256" key="6">
    <source>
        <dbReference type="ARBA" id="ARBA00022598"/>
    </source>
</evidence>
<feature type="non-terminal residue" evidence="24">
    <location>
        <position position="731"/>
    </location>
</feature>
<dbReference type="InterPro" id="IPR001882">
    <property type="entry name" value="Biotin_BS"/>
</dbReference>
<accession>A0A1E7F0G4</accession>
<dbReference type="Pfam" id="PF00289">
    <property type="entry name" value="Biotin_carb_N"/>
    <property type="match status" value="1"/>
</dbReference>
<dbReference type="InParanoid" id="A0A1E7F0G4"/>
<evidence type="ECO:0000259" key="22">
    <source>
        <dbReference type="PROSITE" id="PS50975"/>
    </source>
</evidence>
<evidence type="ECO:0000256" key="16">
    <source>
        <dbReference type="ARBA" id="ARBA00031557"/>
    </source>
</evidence>
<keyword evidence="8 19" id="KW-0547">Nucleotide-binding</keyword>
<dbReference type="CDD" id="cd06850">
    <property type="entry name" value="biotinyl_domain"/>
    <property type="match status" value="1"/>
</dbReference>
<dbReference type="EC" id="6.4.1.3" evidence="4"/>
<evidence type="ECO:0000256" key="13">
    <source>
        <dbReference type="ARBA" id="ARBA00023098"/>
    </source>
</evidence>
<keyword evidence="15" id="KW-0092">Biotin</keyword>
<feature type="domain" description="ATP-grasp" evidence="22">
    <location>
        <begin position="118"/>
        <end position="367"/>
    </location>
</feature>
<dbReference type="Pfam" id="PF00364">
    <property type="entry name" value="Biotin_lipoyl"/>
    <property type="match status" value="1"/>
</dbReference>
<comment type="subcellular location">
    <subcellularLocation>
        <location evidence="2">Mitochondrion matrix</location>
    </subcellularLocation>
</comment>
<feature type="compositionally biased region" description="Low complexity" evidence="20">
    <location>
        <begin position="228"/>
        <end position="243"/>
    </location>
</feature>
<dbReference type="PROSITE" id="PS50975">
    <property type="entry name" value="ATP_GRASP"/>
    <property type="match status" value="1"/>
</dbReference>
<dbReference type="OrthoDB" id="196847at2759"/>
<keyword evidence="13" id="KW-0443">Lipid metabolism</keyword>
<feature type="non-terminal residue" evidence="24">
    <location>
        <position position="1"/>
    </location>
</feature>
<evidence type="ECO:0000256" key="19">
    <source>
        <dbReference type="PROSITE-ProRule" id="PRU00409"/>
    </source>
</evidence>
<keyword evidence="6" id="KW-0436">Ligase</keyword>
<evidence type="ECO:0000256" key="10">
    <source>
        <dbReference type="ARBA" id="ARBA00022842"/>
    </source>
</evidence>
<feature type="domain" description="Lipoyl-binding" evidence="21">
    <location>
        <begin position="644"/>
        <end position="720"/>
    </location>
</feature>
<dbReference type="AlphaFoldDB" id="A0A1E7F0G4"/>
<dbReference type="PROSITE" id="PS00188">
    <property type="entry name" value="BIOTIN"/>
    <property type="match status" value="1"/>
</dbReference>
<feature type="region of interest" description="Disordered" evidence="20">
    <location>
        <begin position="223"/>
        <end position="243"/>
    </location>
</feature>
<evidence type="ECO:0000256" key="3">
    <source>
        <dbReference type="ARBA" id="ARBA00005060"/>
    </source>
</evidence>
<evidence type="ECO:0000256" key="4">
    <source>
        <dbReference type="ARBA" id="ARBA00013050"/>
    </source>
</evidence>
<evidence type="ECO:0000256" key="14">
    <source>
        <dbReference type="ARBA" id="ARBA00023211"/>
    </source>
</evidence>
<organism evidence="24 25">
    <name type="scientific">Fragilariopsis cylindrus CCMP1102</name>
    <dbReference type="NCBI Taxonomy" id="635003"/>
    <lineage>
        <taxon>Eukaryota</taxon>
        <taxon>Sar</taxon>
        <taxon>Stramenopiles</taxon>
        <taxon>Ochrophyta</taxon>
        <taxon>Bacillariophyta</taxon>
        <taxon>Bacillariophyceae</taxon>
        <taxon>Bacillariophycidae</taxon>
        <taxon>Bacillariales</taxon>
        <taxon>Bacillariaceae</taxon>
        <taxon>Fragilariopsis</taxon>
    </lineage>
</organism>
<dbReference type="InterPro" id="IPR011054">
    <property type="entry name" value="Rudment_hybrid_motif"/>
</dbReference>
<evidence type="ECO:0000256" key="5">
    <source>
        <dbReference type="ARBA" id="ARBA00018058"/>
    </source>
</evidence>
<evidence type="ECO:0000256" key="9">
    <source>
        <dbReference type="ARBA" id="ARBA00022840"/>
    </source>
</evidence>
<dbReference type="InterPro" id="IPR005482">
    <property type="entry name" value="Biotin_COase_C"/>
</dbReference>
<evidence type="ECO:0000256" key="1">
    <source>
        <dbReference type="ARBA" id="ARBA00001953"/>
    </source>
</evidence>
<evidence type="ECO:0000256" key="11">
    <source>
        <dbReference type="ARBA" id="ARBA00022946"/>
    </source>
</evidence>
<evidence type="ECO:0000259" key="21">
    <source>
        <dbReference type="PROSITE" id="PS50968"/>
    </source>
</evidence>
<comment type="catalytic activity">
    <reaction evidence="17">
        <text>butanoyl-CoA + hydrogencarbonate + ATP = (2S)-ethylmalonyl-CoA + ADP + phosphate + H(+)</text>
        <dbReference type="Rhea" id="RHEA:59520"/>
        <dbReference type="ChEBI" id="CHEBI:15378"/>
        <dbReference type="ChEBI" id="CHEBI:17544"/>
        <dbReference type="ChEBI" id="CHEBI:30616"/>
        <dbReference type="ChEBI" id="CHEBI:43474"/>
        <dbReference type="ChEBI" id="CHEBI:57371"/>
        <dbReference type="ChEBI" id="CHEBI:60909"/>
        <dbReference type="ChEBI" id="CHEBI:456216"/>
    </reaction>
    <physiologicalReaction direction="left-to-right" evidence="17">
        <dbReference type="Rhea" id="RHEA:59521"/>
    </physiologicalReaction>
</comment>
<dbReference type="Gene3D" id="2.40.50.100">
    <property type="match status" value="1"/>
</dbReference>
<dbReference type="GO" id="GO:0005759">
    <property type="term" value="C:mitochondrial matrix"/>
    <property type="evidence" value="ECO:0007669"/>
    <property type="project" value="UniProtKB-SubCell"/>
</dbReference>
<comment type="cofactor">
    <cofactor evidence="1">
        <name>biotin</name>
        <dbReference type="ChEBI" id="CHEBI:57586"/>
    </cofactor>
</comment>
<dbReference type="GO" id="GO:0046872">
    <property type="term" value="F:metal ion binding"/>
    <property type="evidence" value="ECO:0007669"/>
    <property type="project" value="UniProtKB-KW"/>
</dbReference>
<dbReference type="InterPro" id="IPR011053">
    <property type="entry name" value="Single_hybrid_motif"/>
</dbReference>
<dbReference type="Pfam" id="PF02786">
    <property type="entry name" value="CPSase_L_D2"/>
    <property type="match status" value="2"/>
</dbReference>
<dbReference type="SUPFAM" id="SSF51246">
    <property type="entry name" value="Rudiment single hybrid motif"/>
    <property type="match status" value="1"/>
</dbReference>
<dbReference type="InterPro" id="IPR050856">
    <property type="entry name" value="Biotin_carboxylase_complex"/>
</dbReference>
<dbReference type="PANTHER" id="PTHR18866:SF33">
    <property type="entry name" value="METHYLCROTONOYL-COA CARBOXYLASE SUBUNIT ALPHA, MITOCHONDRIAL-RELATED"/>
    <property type="match status" value="1"/>
</dbReference>
<dbReference type="Gene3D" id="3.30.1490.20">
    <property type="entry name" value="ATP-grasp fold, A domain"/>
    <property type="match status" value="1"/>
</dbReference>
<dbReference type="Proteomes" id="UP000095751">
    <property type="component" value="Unassembled WGS sequence"/>
</dbReference>
<evidence type="ECO:0000256" key="20">
    <source>
        <dbReference type="SAM" id="MobiDB-lite"/>
    </source>
</evidence>
<dbReference type="SUPFAM" id="SSF51230">
    <property type="entry name" value="Single hybrid motif"/>
    <property type="match status" value="1"/>
</dbReference>
<keyword evidence="25" id="KW-1185">Reference proteome</keyword>
<evidence type="ECO:0000256" key="7">
    <source>
        <dbReference type="ARBA" id="ARBA00022723"/>
    </source>
</evidence>
<evidence type="ECO:0000256" key="12">
    <source>
        <dbReference type="ARBA" id="ARBA00022963"/>
    </source>
</evidence>
<name>A0A1E7F0G4_9STRA</name>
<dbReference type="SUPFAM" id="SSF52440">
    <property type="entry name" value="PreATP-grasp domain"/>
    <property type="match status" value="1"/>
</dbReference>
<proteinExistence type="predicted"/>
<dbReference type="InterPro" id="IPR016185">
    <property type="entry name" value="PreATP-grasp_dom_sf"/>
</dbReference>
<dbReference type="SUPFAM" id="SSF56059">
    <property type="entry name" value="Glutathione synthetase ATP-binding domain-like"/>
    <property type="match status" value="1"/>
</dbReference>
<dbReference type="InterPro" id="IPR005479">
    <property type="entry name" value="CPAse_ATP-bd"/>
</dbReference>
<evidence type="ECO:0000313" key="25">
    <source>
        <dbReference type="Proteomes" id="UP000095751"/>
    </source>
</evidence>
<dbReference type="InterPro" id="IPR005481">
    <property type="entry name" value="BC-like_N"/>
</dbReference>
<keyword evidence="12" id="KW-0442">Lipid degradation</keyword>
<feature type="domain" description="Biotin carboxylation" evidence="23">
    <location>
        <begin position="1"/>
        <end position="537"/>
    </location>
</feature>
<dbReference type="SMART" id="SM00878">
    <property type="entry name" value="Biotin_carb_C"/>
    <property type="match status" value="1"/>
</dbReference>
<keyword evidence="10" id="KW-0460">Magnesium</keyword>
<dbReference type="PANTHER" id="PTHR18866">
    <property type="entry name" value="CARBOXYLASE:PYRUVATE/ACETYL-COA/PROPIONYL-COA CARBOXYLASE"/>
    <property type="match status" value="1"/>
</dbReference>
<dbReference type="GO" id="GO:0005524">
    <property type="term" value="F:ATP binding"/>
    <property type="evidence" value="ECO:0007669"/>
    <property type="project" value="UniProtKB-UniRule"/>
</dbReference>
<evidence type="ECO:0000256" key="8">
    <source>
        <dbReference type="ARBA" id="ARBA00022741"/>
    </source>
</evidence>
<dbReference type="PROSITE" id="PS00866">
    <property type="entry name" value="CPSASE_1"/>
    <property type="match status" value="1"/>
</dbReference>
<evidence type="ECO:0000256" key="17">
    <source>
        <dbReference type="ARBA" id="ARBA00048208"/>
    </source>
</evidence>
<evidence type="ECO:0000256" key="15">
    <source>
        <dbReference type="ARBA" id="ARBA00023267"/>
    </source>
</evidence>
<evidence type="ECO:0000256" key="18">
    <source>
        <dbReference type="ARBA" id="ARBA00049495"/>
    </source>
</evidence>
<dbReference type="PROSITE" id="PS50968">
    <property type="entry name" value="BIOTINYL_LIPOYL"/>
    <property type="match status" value="1"/>
</dbReference>
<dbReference type="UniPathway" id="UPA00945">
    <property type="reaction ID" value="UER00908"/>
</dbReference>
<evidence type="ECO:0000259" key="23">
    <source>
        <dbReference type="PROSITE" id="PS50979"/>
    </source>
</evidence>
<evidence type="ECO:0000256" key="2">
    <source>
        <dbReference type="ARBA" id="ARBA00004305"/>
    </source>
</evidence>
<dbReference type="GO" id="GO:0004658">
    <property type="term" value="F:propionyl-CoA carboxylase activity"/>
    <property type="evidence" value="ECO:0007669"/>
    <property type="project" value="UniProtKB-EC"/>
</dbReference>
<comment type="pathway">
    <text evidence="3">Metabolic intermediate metabolism; propanoyl-CoA degradation; succinyl-CoA from propanoyl-CoA: step 1/3.</text>
</comment>
<dbReference type="Pfam" id="PF02785">
    <property type="entry name" value="Biotin_carb_C"/>
    <property type="match status" value="1"/>
</dbReference>
<gene>
    <name evidence="24" type="ORF">FRACYDRAFT_136622</name>
</gene>
<dbReference type="PROSITE" id="PS50979">
    <property type="entry name" value="BC"/>
    <property type="match status" value="1"/>
</dbReference>
<dbReference type="EMBL" id="KV784366">
    <property type="protein sequence ID" value="OEU11692.1"/>
    <property type="molecule type" value="Genomic_DNA"/>
</dbReference>
<keyword evidence="11" id="KW-0809">Transit peptide</keyword>
<keyword evidence="7" id="KW-0479">Metal-binding</keyword>
<dbReference type="Pfam" id="PF18140">
    <property type="entry name" value="PCC_BT"/>
    <property type="match status" value="1"/>
</dbReference>
<dbReference type="InterPro" id="IPR013815">
    <property type="entry name" value="ATP_grasp_subdomain_1"/>
</dbReference>
<keyword evidence="9 19" id="KW-0067">ATP-binding</keyword>
<dbReference type="GO" id="GO:0016042">
    <property type="term" value="P:lipid catabolic process"/>
    <property type="evidence" value="ECO:0007669"/>
    <property type="project" value="UniProtKB-KW"/>
</dbReference>
<dbReference type="FunFam" id="2.40.50.100:FF:000003">
    <property type="entry name" value="Acetyl-CoA carboxylase biotin carboxyl carrier protein"/>
    <property type="match status" value="1"/>
</dbReference>
<comment type="catalytic activity">
    <reaction evidence="18">
        <text>propanoyl-CoA + hydrogencarbonate + ATP = (S)-methylmalonyl-CoA + ADP + phosphate + H(+)</text>
        <dbReference type="Rhea" id="RHEA:23720"/>
        <dbReference type="ChEBI" id="CHEBI:15378"/>
        <dbReference type="ChEBI" id="CHEBI:17544"/>
        <dbReference type="ChEBI" id="CHEBI:30616"/>
        <dbReference type="ChEBI" id="CHEBI:43474"/>
        <dbReference type="ChEBI" id="CHEBI:57327"/>
        <dbReference type="ChEBI" id="CHEBI:57392"/>
        <dbReference type="ChEBI" id="CHEBI:456216"/>
        <dbReference type="EC" id="6.4.1.3"/>
    </reaction>
    <physiologicalReaction direction="left-to-right" evidence="18">
        <dbReference type="Rhea" id="RHEA:23721"/>
    </physiologicalReaction>
</comment>
<reference evidence="24 25" key="1">
    <citation type="submission" date="2016-09" db="EMBL/GenBank/DDBJ databases">
        <title>Extensive genetic diversity and differential bi-allelic expression allows diatom success in the polar Southern Ocean.</title>
        <authorList>
            <consortium name="DOE Joint Genome Institute"/>
            <person name="Mock T."/>
            <person name="Otillar R.P."/>
            <person name="Strauss J."/>
            <person name="Dupont C."/>
            <person name="Frickenhaus S."/>
            <person name="Maumus F."/>
            <person name="Mcmullan M."/>
            <person name="Sanges R."/>
            <person name="Schmutz J."/>
            <person name="Toseland A."/>
            <person name="Valas R."/>
            <person name="Veluchamy A."/>
            <person name="Ward B.J."/>
            <person name="Allen A."/>
            <person name="Barry K."/>
            <person name="Falciatore A."/>
            <person name="Ferrante M."/>
            <person name="Fortunato A.E."/>
            <person name="Gloeckner G."/>
            <person name="Gruber A."/>
            <person name="Hipkin R."/>
            <person name="Janech M."/>
            <person name="Kroth P."/>
            <person name="Leese F."/>
            <person name="Lindquist E."/>
            <person name="Lyon B.R."/>
            <person name="Martin J."/>
            <person name="Mayer C."/>
            <person name="Parker M."/>
            <person name="Quesneville H."/>
            <person name="Raymond J."/>
            <person name="Uhlig C."/>
            <person name="Valentin K.U."/>
            <person name="Worden A.Z."/>
            <person name="Armbrust E.V."/>
            <person name="Bowler C."/>
            <person name="Green B."/>
            <person name="Moulton V."/>
            <person name="Van Oosterhout C."/>
            <person name="Grigoriev I."/>
        </authorList>
    </citation>
    <scope>NUCLEOTIDE SEQUENCE [LARGE SCALE GENOMIC DNA]</scope>
    <source>
        <strain evidence="24 25">CCMP1102</strain>
    </source>
</reference>
<protein>
    <recommendedName>
        <fullName evidence="5">Propionyl-CoA carboxylase alpha chain, mitochondrial</fullName>
        <ecNumber evidence="4">6.4.1.3</ecNumber>
    </recommendedName>
    <alternativeName>
        <fullName evidence="16">Propanoyl-CoA:carbon dioxide ligase subunit alpha</fullName>
    </alternativeName>
</protein>
<dbReference type="Gene3D" id="3.40.50.20">
    <property type="match status" value="1"/>
</dbReference>
<sequence length="731" mass="81184">VLIANRGEIAIRIARTCRRLNIKTVAVYTYNDTKSIHIKECDESYCIGDSYLNIDQLKNAIQVTKSDAVHPGYGFLSENADFSLSIQEMDLPVEEEGIAWLGPPASAIRDMGCKVRSKEIAKDAGINIIPGIEGELQSIENALEIMSSNNNNDLEYPILLKAAAGGGGKGMRICSNDQELIEFYPLAQSEGLKYFKDDRLLIEKYISNPHHIEFQVICSPSKKKKDNANTNANTNANANTNTNTNNGSIDVAIFPERECSIQRRNQKVIEESPSYNLLTEETRHTMMIQTAKLCQQVQYIGAGTIEWLVESDNNIDNNNGNNDGQNENQKKQKFHFLEMNTRLQVEHPITESITNTDLVDAMLRVGSGNGLPLDWYNVATTINDNDNDGNILVIPWKGHAIEARIYAEDPLRGYLPSTGPLVPYKEPYGAITVLGKKKEIIPSPSSSNSDLSSTSYLRLDSGVAEGHVVTPFYDPMLSKIISYAQTRDEAIKVLSDGLDAYVIEGVRHNARLVNAVLRHPEFRHGHTPTSFLDNHIPEFNGVQLTNREEEELAVAVAIISKSRESFLGRPTTPTTNTNTKVVIDSLNLDLENYLAEVSLDGNNRTIQVLKAEHSGELKIQMYGADMQCIVQSPREYELSKHMRPPVIEDTSDLVMSPMPGTLINFSIQVGDHVEAGQELCVVEAMKMQNIIRSPRKGNIVKLYVEKGAALVTDEVIMEFGNNTEEEESSVA</sequence>
<dbReference type="InterPro" id="IPR000089">
    <property type="entry name" value="Biotin_lipoyl"/>
</dbReference>
<dbReference type="InterPro" id="IPR011764">
    <property type="entry name" value="Biotin_carboxylation_dom"/>
</dbReference>